<evidence type="ECO:0000313" key="4">
    <source>
        <dbReference type="Proteomes" id="UP000515154"/>
    </source>
</evidence>
<feature type="coiled-coil region" evidence="1">
    <location>
        <begin position="392"/>
        <end position="419"/>
    </location>
</feature>
<keyword evidence="1" id="KW-0175">Coiled coil</keyword>
<feature type="compositionally biased region" description="Polar residues" evidence="2">
    <location>
        <begin position="282"/>
        <end position="291"/>
    </location>
</feature>
<dbReference type="InterPro" id="IPR051971">
    <property type="entry name" value="E3_ubiquitin-PDZ_ligase"/>
</dbReference>
<dbReference type="SUPFAM" id="SSF50156">
    <property type="entry name" value="PDZ domain-like"/>
    <property type="match status" value="1"/>
</dbReference>
<name>A0A7E6EVX4_9MOLL</name>
<dbReference type="CDD" id="cd06716">
    <property type="entry name" value="PDZ2-PDZRN4-like"/>
    <property type="match status" value="1"/>
</dbReference>
<protein>
    <submittedName>
        <fullName evidence="5">E3 ubiquitin-protein ligase PDZRN3 isoform X1</fullName>
    </submittedName>
</protein>
<feature type="region of interest" description="Disordered" evidence="2">
    <location>
        <begin position="281"/>
        <end position="322"/>
    </location>
</feature>
<evidence type="ECO:0000256" key="2">
    <source>
        <dbReference type="SAM" id="MobiDB-lite"/>
    </source>
</evidence>
<keyword evidence="4" id="KW-1185">Reference proteome</keyword>
<dbReference type="Proteomes" id="UP000515154">
    <property type="component" value="Linkage group LG5"/>
</dbReference>
<feature type="compositionally biased region" description="Basic and acidic residues" evidence="2">
    <location>
        <begin position="548"/>
        <end position="559"/>
    </location>
</feature>
<proteinExistence type="predicted"/>
<dbReference type="Pfam" id="PF00595">
    <property type="entry name" value="PDZ"/>
    <property type="match status" value="1"/>
</dbReference>
<dbReference type="InterPro" id="IPR001478">
    <property type="entry name" value="PDZ"/>
</dbReference>
<evidence type="ECO:0000313" key="5">
    <source>
        <dbReference type="RefSeq" id="XP_036358892.1"/>
    </source>
</evidence>
<feature type="compositionally biased region" description="Polar residues" evidence="2">
    <location>
        <begin position="489"/>
        <end position="502"/>
    </location>
</feature>
<feature type="compositionally biased region" description="Basic and acidic residues" evidence="2">
    <location>
        <begin position="294"/>
        <end position="312"/>
    </location>
</feature>
<feature type="region of interest" description="Disordered" evidence="2">
    <location>
        <begin position="454"/>
        <end position="502"/>
    </location>
</feature>
<dbReference type="AlphaFoldDB" id="A0A7E6EVX4"/>
<evidence type="ECO:0000256" key="1">
    <source>
        <dbReference type="SAM" id="Coils"/>
    </source>
</evidence>
<organism evidence="4 5">
    <name type="scientific">Octopus sinensis</name>
    <name type="common">East Asian common octopus</name>
    <dbReference type="NCBI Taxonomy" id="2607531"/>
    <lineage>
        <taxon>Eukaryota</taxon>
        <taxon>Metazoa</taxon>
        <taxon>Spiralia</taxon>
        <taxon>Lophotrochozoa</taxon>
        <taxon>Mollusca</taxon>
        <taxon>Cephalopoda</taxon>
        <taxon>Coleoidea</taxon>
        <taxon>Octopodiformes</taxon>
        <taxon>Octopoda</taxon>
        <taxon>Incirrata</taxon>
        <taxon>Octopodidae</taxon>
        <taxon>Octopus</taxon>
    </lineage>
</organism>
<dbReference type="RefSeq" id="XP_036358892.1">
    <property type="nucleotide sequence ID" value="XM_036502999.1"/>
</dbReference>
<feature type="region of interest" description="Disordered" evidence="2">
    <location>
        <begin position="514"/>
        <end position="559"/>
    </location>
</feature>
<feature type="domain" description="PDZ" evidence="3">
    <location>
        <begin position="154"/>
        <end position="237"/>
    </location>
</feature>
<feature type="compositionally biased region" description="Polar residues" evidence="2">
    <location>
        <begin position="534"/>
        <end position="547"/>
    </location>
</feature>
<dbReference type="PANTHER" id="PTHR15545">
    <property type="entry name" value="PDZ DOMAIN CONTAINING RING FINGER PROTEIN 3, 4"/>
    <property type="match status" value="1"/>
</dbReference>
<evidence type="ECO:0000259" key="3">
    <source>
        <dbReference type="PROSITE" id="PS50106"/>
    </source>
</evidence>
<dbReference type="PROSITE" id="PS50106">
    <property type="entry name" value="PDZ"/>
    <property type="match status" value="1"/>
</dbReference>
<dbReference type="PANTHER" id="PTHR15545:SF8">
    <property type="entry name" value="SLO-INTERACTING PROTEIN 1"/>
    <property type="match status" value="1"/>
</dbReference>
<reference evidence="5" key="1">
    <citation type="submission" date="2025-08" db="UniProtKB">
        <authorList>
            <consortium name="RefSeq"/>
        </authorList>
    </citation>
    <scope>IDENTIFICATION</scope>
</reference>
<sequence>MLSDQNLLSCCWCLGNFGTKLVNGQDLSQSTHEEAVEAFRSAKEPIVVEVLRRANKAKMKSRSPTMVSVGTQTEEEIFCSNESPPTPPPGFYAFNGSGLYQPSSRRPVAFSPSADMGLTDIEMAHAYEFEDPYFDDDRAYDMEYEWFPRVFRKEVILHRDNNEKLGLTLCYGSLDDDMTDIFIGEVESDSIAAKDGRIHPGDQILQINGVELHGRNQAIKLFTESTLDICLLVARHQIQMDDGFMEEHNMVLDDILEEQHHEKMQFMAGMLNEVHMDEEGATTDTGMTENSCLKLEKDSGVGRTDESTKNEESSEQETFDGESVCPASLQFGTEGEFRQRHESFTSTDQDYVSHEIPVDVCDRFREVLEDRCGSPRKERSRKDSQGSINRELAMLDKEMKEIQMECQELVRAHMREQQKIQLQQREMLRYEPQRSPRIVPRMGTRLEYIKHTGLTHEQAESSNNARKESNQTPKLIPQSMITDKEKDPATTSAYNSGESCRSTPLTLELNQVSDDSDKGLRNSMLCLVPPAGRTSGSDTEKQTQTPTKAHDHSSDDSLKLKKNLSFTQNSSKVNHRSGNLKSCESMGESLQDIYMRYSDVMYTNHANLEHTIAIQQKLFQQQLEQRSRIKGHSSSGGRGSDGQQGEACAGAQSSDGCQMEWVVKRRPDGTRYITRRPIRNKMLKERAKKISEERAGMTTDDDAMSELKVGRYWPKEERKKHIEKARDQKRKKELMMKAKMETLKEEDKKEVNILELSHRKMLKHKGKKVLDDFVTVQEMLAHGSRVAEGKTYNPLLSVTTV</sequence>
<feature type="region of interest" description="Disordered" evidence="2">
    <location>
        <begin position="624"/>
        <end position="651"/>
    </location>
</feature>
<gene>
    <name evidence="5" type="primary">LOC115212087</name>
</gene>
<dbReference type="InterPro" id="IPR036034">
    <property type="entry name" value="PDZ_sf"/>
</dbReference>
<accession>A0A7E6EVX4</accession>
<dbReference type="SMART" id="SM00228">
    <property type="entry name" value="PDZ"/>
    <property type="match status" value="1"/>
</dbReference>
<dbReference type="Gene3D" id="2.30.42.10">
    <property type="match status" value="1"/>
</dbReference>